<sequence length="92" mass="10227">MSHHLTNLAWDIELRGQQKLVLLALAKRGRQSDAHTAATIPRLVIMCGISDSSVRVQLKALIKRGYVTELPNEGDGERHFRLDVLLPSEAAE</sequence>
<dbReference type="Gene3D" id="1.10.10.10">
    <property type="entry name" value="Winged helix-like DNA-binding domain superfamily/Winged helix DNA-binding domain"/>
    <property type="match status" value="1"/>
</dbReference>
<evidence type="ECO:0000313" key="2">
    <source>
        <dbReference type="Proteomes" id="UP000195221"/>
    </source>
</evidence>
<dbReference type="AlphaFoldDB" id="A0A242N6Z3"/>
<organism evidence="1 2">
    <name type="scientific">Caballeronia sordidicola</name>
    <name type="common">Burkholderia sordidicola</name>
    <dbReference type="NCBI Taxonomy" id="196367"/>
    <lineage>
        <taxon>Bacteria</taxon>
        <taxon>Pseudomonadati</taxon>
        <taxon>Pseudomonadota</taxon>
        <taxon>Betaproteobacteria</taxon>
        <taxon>Burkholderiales</taxon>
        <taxon>Burkholderiaceae</taxon>
        <taxon>Caballeronia</taxon>
    </lineage>
</organism>
<comment type="caution">
    <text evidence="1">The sequence shown here is derived from an EMBL/GenBank/DDBJ whole genome shotgun (WGS) entry which is preliminary data.</text>
</comment>
<reference evidence="1 2" key="1">
    <citation type="submission" date="2017-03" db="EMBL/GenBank/DDBJ databases">
        <title>Genome analysis of strain PAMC 26577.</title>
        <authorList>
            <person name="Oh H.-M."/>
            <person name="Yang J.-A."/>
        </authorList>
    </citation>
    <scope>NUCLEOTIDE SEQUENCE [LARGE SCALE GENOMIC DNA]</scope>
    <source>
        <strain evidence="1 2">PAMC 26577</strain>
    </source>
</reference>
<gene>
    <name evidence="1" type="ORF">PAMC26577_00930</name>
</gene>
<proteinExistence type="predicted"/>
<protein>
    <submittedName>
        <fullName evidence="1">Uncharacterized protein</fullName>
    </submittedName>
</protein>
<dbReference type="InterPro" id="IPR036388">
    <property type="entry name" value="WH-like_DNA-bd_sf"/>
</dbReference>
<name>A0A242N6Z3_CABSO</name>
<dbReference type="EMBL" id="NBTZ01000009">
    <property type="protein sequence ID" value="OTP79459.1"/>
    <property type="molecule type" value="Genomic_DNA"/>
</dbReference>
<dbReference type="SUPFAM" id="SSF46785">
    <property type="entry name" value="Winged helix' DNA-binding domain"/>
    <property type="match status" value="1"/>
</dbReference>
<accession>A0A242N6Z3</accession>
<dbReference type="RefSeq" id="WP_075357908.1">
    <property type="nucleotide sequence ID" value="NZ_MSRG01000020.1"/>
</dbReference>
<dbReference type="InterPro" id="IPR036390">
    <property type="entry name" value="WH_DNA-bd_sf"/>
</dbReference>
<dbReference type="Proteomes" id="UP000195221">
    <property type="component" value="Unassembled WGS sequence"/>
</dbReference>
<evidence type="ECO:0000313" key="1">
    <source>
        <dbReference type="EMBL" id="OTP79459.1"/>
    </source>
</evidence>